<feature type="region of interest" description="Disordered" evidence="1">
    <location>
        <begin position="109"/>
        <end position="137"/>
    </location>
</feature>
<keyword evidence="3" id="KW-1185">Reference proteome</keyword>
<sequence length="137" mass="15174">MTGGLDLSFGFPRNDKIPYPHQVTWSQPICAQEETKEELKSPRMPRLQMTKLDLELISQVEKNTCWPEPLSQMGQDMGALECSRAPQPLYWDIPIRPRGIGGKLGLKHLQHPGGQGRGIKEVARSSVVSGQQGRAGS</sequence>
<organism evidence="2 3">
    <name type="scientific">Rangifer tarandus platyrhynchus</name>
    <name type="common">Svalbard reindeer</name>
    <dbReference type="NCBI Taxonomy" id="3082113"/>
    <lineage>
        <taxon>Eukaryota</taxon>
        <taxon>Metazoa</taxon>
        <taxon>Chordata</taxon>
        <taxon>Craniata</taxon>
        <taxon>Vertebrata</taxon>
        <taxon>Euteleostomi</taxon>
        <taxon>Mammalia</taxon>
        <taxon>Eutheria</taxon>
        <taxon>Laurasiatheria</taxon>
        <taxon>Artiodactyla</taxon>
        <taxon>Ruminantia</taxon>
        <taxon>Pecora</taxon>
        <taxon>Cervidae</taxon>
        <taxon>Odocoileinae</taxon>
        <taxon>Rangifer</taxon>
    </lineage>
</organism>
<gene>
    <name evidence="2" type="ORF">MRATA1EN1_LOCUS5692</name>
</gene>
<proteinExistence type="predicted"/>
<dbReference type="Proteomes" id="UP001176941">
    <property type="component" value="Chromosome 15"/>
</dbReference>
<dbReference type="EMBL" id="OX459951">
    <property type="protein sequence ID" value="CAI9156730.1"/>
    <property type="molecule type" value="Genomic_DNA"/>
</dbReference>
<accession>A0ABN8Y565</accession>
<feature type="compositionally biased region" description="Polar residues" evidence="1">
    <location>
        <begin position="126"/>
        <end position="137"/>
    </location>
</feature>
<evidence type="ECO:0000256" key="1">
    <source>
        <dbReference type="SAM" id="MobiDB-lite"/>
    </source>
</evidence>
<evidence type="ECO:0000313" key="2">
    <source>
        <dbReference type="EMBL" id="CAI9156730.1"/>
    </source>
</evidence>
<name>A0ABN8Y565_RANTA</name>
<evidence type="ECO:0000313" key="3">
    <source>
        <dbReference type="Proteomes" id="UP001176941"/>
    </source>
</evidence>
<protein>
    <submittedName>
        <fullName evidence="2">Uncharacterized protein</fullName>
    </submittedName>
</protein>
<reference evidence="2" key="1">
    <citation type="submission" date="2023-04" db="EMBL/GenBank/DDBJ databases">
        <authorList>
            <consortium name="ELIXIR-Norway"/>
        </authorList>
    </citation>
    <scope>NUCLEOTIDE SEQUENCE [LARGE SCALE GENOMIC DNA]</scope>
</reference>